<evidence type="ECO:0000259" key="3">
    <source>
        <dbReference type="PROSITE" id="PS50105"/>
    </source>
</evidence>
<dbReference type="CDD" id="cd07302">
    <property type="entry name" value="CHD"/>
    <property type="match status" value="1"/>
</dbReference>
<dbReference type="InterPro" id="IPR013761">
    <property type="entry name" value="SAM/pointed_sf"/>
</dbReference>
<dbReference type="AlphaFoldDB" id="A0A366X6E1"/>
<evidence type="ECO:0000256" key="2">
    <source>
        <dbReference type="ARBA" id="ARBA00022840"/>
    </source>
</evidence>
<keyword evidence="1" id="KW-0547">Nucleotide-binding</keyword>
<dbReference type="InterPro" id="IPR041664">
    <property type="entry name" value="AAA_16"/>
</dbReference>
<dbReference type="Gene3D" id="1.10.150.50">
    <property type="entry name" value="Transcription Factor, Ets-1"/>
    <property type="match status" value="1"/>
</dbReference>
<dbReference type="GO" id="GO:0005524">
    <property type="term" value="F:ATP binding"/>
    <property type="evidence" value="ECO:0007669"/>
    <property type="project" value="UniProtKB-KW"/>
</dbReference>
<dbReference type="InterPro" id="IPR001054">
    <property type="entry name" value="A/G_cyclase"/>
</dbReference>
<reference evidence="5 6" key="1">
    <citation type="submission" date="2018-07" db="EMBL/GenBank/DDBJ databases">
        <title>Modular assembly of carbohydrate-degrading microbial communities in the ocean.</title>
        <authorList>
            <person name="Enke T.N."/>
            <person name="Datta M.S."/>
            <person name="Schwartzman J.A."/>
            <person name="Cermak N."/>
            <person name="Schmitz D.A."/>
            <person name="Barrere J."/>
            <person name="Cordero O.X."/>
        </authorList>
    </citation>
    <scope>NUCLEOTIDE SEQUENCE [LARGE SCALE GENOMIC DNA]</scope>
    <source>
        <strain evidence="5 6">C3M10</strain>
    </source>
</reference>
<dbReference type="GO" id="GO:0005737">
    <property type="term" value="C:cytoplasm"/>
    <property type="evidence" value="ECO:0007669"/>
    <property type="project" value="TreeGrafter"/>
</dbReference>
<dbReference type="PANTHER" id="PTHR16305">
    <property type="entry name" value="TESTICULAR SOLUBLE ADENYLYL CYCLASE"/>
    <property type="match status" value="1"/>
</dbReference>
<dbReference type="EMBL" id="QOCE01000011">
    <property type="protein sequence ID" value="RBW60457.1"/>
    <property type="molecule type" value="Genomic_DNA"/>
</dbReference>
<dbReference type="InterPro" id="IPR027417">
    <property type="entry name" value="P-loop_NTPase"/>
</dbReference>
<dbReference type="SUPFAM" id="SSF52540">
    <property type="entry name" value="P-loop containing nucleoside triphosphate hydrolases"/>
    <property type="match status" value="1"/>
</dbReference>
<dbReference type="Gene3D" id="3.30.70.1230">
    <property type="entry name" value="Nucleotide cyclase"/>
    <property type="match status" value="1"/>
</dbReference>
<dbReference type="GO" id="GO:0004016">
    <property type="term" value="F:adenylate cyclase activity"/>
    <property type="evidence" value="ECO:0007669"/>
    <property type="project" value="TreeGrafter"/>
</dbReference>
<feature type="domain" description="SAM" evidence="3">
    <location>
        <begin position="6"/>
        <end position="62"/>
    </location>
</feature>
<organism evidence="5 6">
    <name type="scientific">Phaeobacter gallaeciensis</name>
    <dbReference type="NCBI Taxonomy" id="60890"/>
    <lineage>
        <taxon>Bacteria</taxon>
        <taxon>Pseudomonadati</taxon>
        <taxon>Pseudomonadota</taxon>
        <taxon>Alphaproteobacteria</taxon>
        <taxon>Rhodobacterales</taxon>
        <taxon>Roseobacteraceae</taxon>
        <taxon>Phaeobacter</taxon>
    </lineage>
</organism>
<dbReference type="PROSITE" id="PS50125">
    <property type="entry name" value="GUANYLATE_CYCLASE_2"/>
    <property type="match status" value="1"/>
</dbReference>
<evidence type="ECO:0000313" key="5">
    <source>
        <dbReference type="EMBL" id="RBW60457.1"/>
    </source>
</evidence>
<dbReference type="SUPFAM" id="SSF47769">
    <property type="entry name" value="SAM/Pointed domain"/>
    <property type="match status" value="1"/>
</dbReference>
<dbReference type="PANTHER" id="PTHR16305:SF28">
    <property type="entry name" value="GUANYLATE CYCLASE DOMAIN-CONTAINING PROTEIN"/>
    <property type="match status" value="1"/>
</dbReference>
<dbReference type="SUPFAM" id="SSF55073">
    <property type="entry name" value="Nucleotide cyclase"/>
    <property type="match status" value="1"/>
</dbReference>
<dbReference type="Pfam" id="PF13191">
    <property type="entry name" value="AAA_16"/>
    <property type="match status" value="1"/>
</dbReference>
<sequence>MGAGSINAAGIVAWLADLDLEHHAPAFIEADIDTDVLPYLTDADLKELGVTSLGHRRKIMAASAPSVPETQVEDPIGERLYLTVVFCDLVNSTRLAFEQGAERFSELLSDFYQGVEQAVTPYGGHIAQYHGDGVLVYFGYPDPLEDAAPRGVESACSIISSVTKLHTPDGEPLAVRIGVASGPVVVNDQHPELVSNSGRAYGVVVNLAARLQAEADSNSVVLSDTTATLLGDQFELRPLGLRLLKGIETPCRLYQVRDQKAPDTSRQLPWMTSNGAFINHDDELKKLSEQWIKVQNGGFALTTVAGEHGIGKSRMISEFLKQHHLGQGAARRIVCQPQGSHIPFYTFRQLLAQDQEAGQNQASEILLALDEIAISPQAERHQRRARVISDLVDYLTGLETKPRVLWVDDLHWADPSTLEVLRTLALSSPTGLMLIISARDTGMDRQYSTVQNAISIILVPLDDHHTHAIVQDFLGNIPGGDQFIDALVQRAEGMPIFAEELSREIRAQLSETDRHDGSVEPEQAIPSSLQQSLQARIRRLKAARPLMRLAAVCGRESPVPLLRDLWSGPDRIETALNELVDSGLADLQIGVGPDQENCLIIRHQMLLDCAYDTILSRDRIVLHNDVIAAMEQRADQGRDLEPSVMANQLERAQRPQEAATQWVQAGRNAALQSADAEAVALYRRALSLIPSIPKDQKNWTKQFEADTLLALYPAVIGAEGYRSADISVMNRIRGLITQTGGEQRVFSSMFFRWIDILAHGDIDVGHDFALNLSDIANQEPTGLHQMLLHRMVGTTHMLRGEFDNALWHLDRFISNYRADIHADLMRPFGATDNHATVMSCFSAIRAITGTQDEANRAIDAALLAAEQTGLAHTMCHTLTFGAALPSALRRDWDAVSNFRDRLHKISSERDLAFWAIFDRMLTGFLEIAEGTHKPGFAKSEECFNTLRDNDFLFLFPTFRTARALAELETPDGPTEDLAALEQTLSLGERWMLVYFKELREQAL</sequence>
<dbReference type="SMART" id="SM00454">
    <property type="entry name" value="SAM"/>
    <property type="match status" value="1"/>
</dbReference>
<evidence type="ECO:0000259" key="4">
    <source>
        <dbReference type="PROSITE" id="PS50125"/>
    </source>
</evidence>
<accession>A0A366X6E1</accession>
<dbReference type="GO" id="GO:0035556">
    <property type="term" value="P:intracellular signal transduction"/>
    <property type="evidence" value="ECO:0007669"/>
    <property type="project" value="InterPro"/>
</dbReference>
<dbReference type="RefSeq" id="WP_113822009.1">
    <property type="nucleotide sequence ID" value="NZ_QOCE01000011.1"/>
</dbReference>
<evidence type="ECO:0000313" key="6">
    <source>
        <dbReference type="Proteomes" id="UP000252706"/>
    </source>
</evidence>
<dbReference type="CDD" id="cd09487">
    <property type="entry name" value="SAM_superfamily"/>
    <property type="match status" value="1"/>
</dbReference>
<dbReference type="PROSITE" id="PS50105">
    <property type="entry name" value="SAM_DOMAIN"/>
    <property type="match status" value="1"/>
</dbReference>
<dbReference type="SMART" id="SM00044">
    <property type="entry name" value="CYCc"/>
    <property type="match status" value="1"/>
</dbReference>
<dbReference type="GO" id="GO:0009190">
    <property type="term" value="P:cyclic nucleotide biosynthetic process"/>
    <property type="evidence" value="ECO:0007669"/>
    <property type="project" value="InterPro"/>
</dbReference>
<feature type="domain" description="Guanylate cyclase" evidence="4">
    <location>
        <begin position="83"/>
        <end position="212"/>
    </location>
</feature>
<gene>
    <name evidence="5" type="ORF">DS909_03245</name>
</gene>
<dbReference type="Pfam" id="PF00211">
    <property type="entry name" value="Guanylate_cyc"/>
    <property type="match status" value="1"/>
</dbReference>
<comment type="caution">
    <text evidence="5">The sequence shown here is derived from an EMBL/GenBank/DDBJ whole genome shotgun (WGS) entry which is preliminary data.</text>
</comment>
<name>A0A366X6E1_9RHOB</name>
<dbReference type="Proteomes" id="UP000252706">
    <property type="component" value="Unassembled WGS sequence"/>
</dbReference>
<dbReference type="InterPro" id="IPR011990">
    <property type="entry name" value="TPR-like_helical_dom_sf"/>
</dbReference>
<dbReference type="InterPro" id="IPR001660">
    <property type="entry name" value="SAM"/>
</dbReference>
<dbReference type="Pfam" id="PF07647">
    <property type="entry name" value="SAM_2"/>
    <property type="match status" value="1"/>
</dbReference>
<evidence type="ECO:0000256" key="1">
    <source>
        <dbReference type="ARBA" id="ARBA00022741"/>
    </source>
</evidence>
<proteinExistence type="predicted"/>
<dbReference type="OrthoDB" id="341967at2"/>
<protein>
    <submittedName>
        <fullName evidence="5">Guanylate cyclase</fullName>
    </submittedName>
</protein>
<dbReference type="InterPro" id="IPR029787">
    <property type="entry name" value="Nucleotide_cyclase"/>
</dbReference>
<dbReference type="SUPFAM" id="SSF48452">
    <property type="entry name" value="TPR-like"/>
    <property type="match status" value="1"/>
</dbReference>
<keyword evidence="2" id="KW-0067">ATP-binding</keyword>